<dbReference type="AlphaFoldDB" id="A0A5B7HDD4"/>
<comment type="caution">
    <text evidence="2">The sequence shown here is derived from an EMBL/GenBank/DDBJ whole genome shotgun (WGS) entry which is preliminary data.</text>
</comment>
<dbReference type="EMBL" id="VSRR010026506">
    <property type="protein sequence ID" value="MPC67615.1"/>
    <property type="molecule type" value="Genomic_DNA"/>
</dbReference>
<feature type="chain" id="PRO_5022865997" evidence="1">
    <location>
        <begin position="21"/>
        <end position="109"/>
    </location>
</feature>
<keyword evidence="3" id="KW-1185">Reference proteome</keyword>
<evidence type="ECO:0000313" key="2">
    <source>
        <dbReference type="EMBL" id="MPC67615.1"/>
    </source>
</evidence>
<protein>
    <submittedName>
        <fullName evidence="2">Uncharacterized protein</fullName>
    </submittedName>
</protein>
<gene>
    <name evidence="2" type="ORF">E2C01_061792</name>
</gene>
<name>A0A5B7HDD4_PORTR</name>
<evidence type="ECO:0000313" key="3">
    <source>
        <dbReference type="Proteomes" id="UP000324222"/>
    </source>
</evidence>
<feature type="signal peptide" evidence="1">
    <location>
        <begin position="1"/>
        <end position="20"/>
    </location>
</feature>
<dbReference type="Proteomes" id="UP000324222">
    <property type="component" value="Unassembled WGS sequence"/>
</dbReference>
<organism evidence="2 3">
    <name type="scientific">Portunus trituberculatus</name>
    <name type="common">Swimming crab</name>
    <name type="synonym">Neptunus trituberculatus</name>
    <dbReference type="NCBI Taxonomy" id="210409"/>
    <lineage>
        <taxon>Eukaryota</taxon>
        <taxon>Metazoa</taxon>
        <taxon>Ecdysozoa</taxon>
        <taxon>Arthropoda</taxon>
        <taxon>Crustacea</taxon>
        <taxon>Multicrustacea</taxon>
        <taxon>Malacostraca</taxon>
        <taxon>Eumalacostraca</taxon>
        <taxon>Eucarida</taxon>
        <taxon>Decapoda</taxon>
        <taxon>Pleocyemata</taxon>
        <taxon>Brachyura</taxon>
        <taxon>Eubrachyura</taxon>
        <taxon>Portunoidea</taxon>
        <taxon>Portunidae</taxon>
        <taxon>Portuninae</taxon>
        <taxon>Portunus</taxon>
    </lineage>
</organism>
<accession>A0A5B7HDD4</accession>
<proteinExistence type="predicted"/>
<reference evidence="2 3" key="1">
    <citation type="submission" date="2019-05" db="EMBL/GenBank/DDBJ databases">
        <title>Another draft genome of Portunus trituberculatus and its Hox gene families provides insights of decapod evolution.</title>
        <authorList>
            <person name="Jeong J.-H."/>
            <person name="Song I."/>
            <person name="Kim S."/>
            <person name="Choi T."/>
            <person name="Kim D."/>
            <person name="Ryu S."/>
            <person name="Kim W."/>
        </authorList>
    </citation>
    <scope>NUCLEOTIDE SEQUENCE [LARGE SCALE GENOMIC DNA]</scope>
    <source>
        <tissue evidence="2">Muscle</tissue>
    </source>
</reference>
<keyword evidence="1" id="KW-0732">Signal</keyword>
<evidence type="ECO:0000256" key="1">
    <source>
        <dbReference type="SAM" id="SignalP"/>
    </source>
</evidence>
<sequence>MRATVWLLCCGASRLGSAHAAGPRQHPAAAPIRVSPRRPAGYQYTHFRVVLLRPKKSCISWLGCVEKLGAGWGVTEPPVLSAGVPKSGTGVQVYLCQMMYVCPPWPAPG</sequence>